<evidence type="ECO:0000259" key="1">
    <source>
        <dbReference type="Pfam" id="PF11716"/>
    </source>
</evidence>
<dbReference type="InterPro" id="IPR017517">
    <property type="entry name" value="Maleyloyr_isom"/>
</dbReference>
<protein>
    <submittedName>
        <fullName evidence="2">Uncharacterized protein (TIGR03083 family)</fullName>
    </submittedName>
</protein>
<dbReference type="InterPro" id="IPR024344">
    <property type="entry name" value="MDMPI_metal-binding"/>
</dbReference>
<sequence>MTERYDRLPRTRIWNMIFFERMALAADLARIAPEAWETPSLCEGLTVREVLAHLTAGASLNLRQWMRGVIECRFDFDAQVHLQLRRHLGATWEETLEGFDRVDGSTTKAIPLKALLGETVVHGEDIRRPLGIRHDYAVATVTALAEYYRRSNFVVVAGKRAKGLRLEAADGPFAAGAGPLVQGRTIALIMAMTGRNAYCDELEGDGVPILRERCESM</sequence>
<evidence type="ECO:0000313" key="3">
    <source>
        <dbReference type="Proteomes" id="UP000238176"/>
    </source>
</evidence>
<dbReference type="AlphaFoldDB" id="A0A2T0UFM8"/>
<reference evidence="2 3" key="1">
    <citation type="submission" date="2018-03" db="EMBL/GenBank/DDBJ databases">
        <title>Genomic Encyclopedia of Type Strains, Phase III (KMG-III): the genomes of soil and plant-associated and newly described type strains.</title>
        <authorList>
            <person name="Whitman W."/>
        </authorList>
    </citation>
    <scope>NUCLEOTIDE SEQUENCE [LARGE SCALE GENOMIC DNA]</scope>
    <source>
        <strain evidence="2 3">CGMCC 4.7067</strain>
    </source>
</reference>
<dbReference type="Pfam" id="PF11716">
    <property type="entry name" value="MDMPI_N"/>
    <property type="match status" value="1"/>
</dbReference>
<dbReference type="EMBL" id="PVTJ01000008">
    <property type="protein sequence ID" value="PRY56755.1"/>
    <property type="molecule type" value="Genomic_DNA"/>
</dbReference>
<comment type="caution">
    <text evidence="2">The sequence shown here is derived from an EMBL/GenBank/DDBJ whole genome shotgun (WGS) entry which is preliminary data.</text>
</comment>
<dbReference type="GO" id="GO:0046872">
    <property type="term" value="F:metal ion binding"/>
    <property type="evidence" value="ECO:0007669"/>
    <property type="project" value="InterPro"/>
</dbReference>
<keyword evidence="3" id="KW-1185">Reference proteome</keyword>
<dbReference type="SUPFAM" id="SSF109854">
    <property type="entry name" value="DinB/YfiT-like putative metalloenzymes"/>
    <property type="match status" value="1"/>
</dbReference>
<feature type="domain" description="Mycothiol-dependent maleylpyruvate isomerase metal-binding" evidence="1">
    <location>
        <begin position="22"/>
        <end position="86"/>
    </location>
</feature>
<accession>A0A2T0UFM8</accession>
<organism evidence="2 3">
    <name type="scientific">Glycomyces artemisiae</name>
    <dbReference type="NCBI Taxonomy" id="1076443"/>
    <lineage>
        <taxon>Bacteria</taxon>
        <taxon>Bacillati</taxon>
        <taxon>Actinomycetota</taxon>
        <taxon>Actinomycetes</taxon>
        <taxon>Glycomycetales</taxon>
        <taxon>Glycomycetaceae</taxon>
        <taxon>Glycomyces</taxon>
    </lineage>
</organism>
<proteinExistence type="predicted"/>
<name>A0A2T0UFM8_9ACTN</name>
<dbReference type="Proteomes" id="UP000238176">
    <property type="component" value="Unassembled WGS sequence"/>
</dbReference>
<dbReference type="RefSeq" id="WP_106365552.1">
    <property type="nucleotide sequence ID" value="NZ_PVTJ01000008.1"/>
</dbReference>
<evidence type="ECO:0000313" key="2">
    <source>
        <dbReference type="EMBL" id="PRY56755.1"/>
    </source>
</evidence>
<dbReference type="Gene3D" id="1.20.120.450">
    <property type="entry name" value="dinb family like domain"/>
    <property type="match status" value="1"/>
</dbReference>
<dbReference type="InterPro" id="IPR034660">
    <property type="entry name" value="DinB/YfiT-like"/>
</dbReference>
<dbReference type="NCBIfam" id="TIGR03083">
    <property type="entry name" value="maleylpyruvate isomerase family mycothiol-dependent enzyme"/>
    <property type="match status" value="1"/>
</dbReference>
<gene>
    <name evidence="2" type="ORF">B0I28_10866</name>
</gene>
<dbReference type="OrthoDB" id="5178565at2"/>